<reference evidence="1 2" key="1">
    <citation type="journal article" date="2019" name="Sci. Rep.">
        <title>Orb-weaving spider Araneus ventricosus genome elucidates the spidroin gene catalogue.</title>
        <authorList>
            <person name="Kono N."/>
            <person name="Nakamura H."/>
            <person name="Ohtoshi R."/>
            <person name="Moran D.A.P."/>
            <person name="Shinohara A."/>
            <person name="Yoshida Y."/>
            <person name="Fujiwara M."/>
            <person name="Mori M."/>
            <person name="Tomita M."/>
            <person name="Arakawa K."/>
        </authorList>
    </citation>
    <scope>NUCLEOTIDE SEQUENCE [LARGE SCALE GENOMIC DNA]</scope>
</reference>
<organism evidence="1 2">
    <name type="scientific">Araneus ventricosus</name>
    <name type="common">Orbweaver spider</name>
    <name type="synonym">Epeira ventricosa</name>
    <dbReference type="NCBI Taxonomy" id="182803"/>
    <lineage>
        <taxon>Eukaryota</taxon>
        <taxon>Metazoa</taxon>
        <taxon>Ecdysozoa</taxon>
        <taxon>Arthropoda</taxon>
        <taxon>Chelicerata</taxon>
        <taxon>Arachnida</taxon>
        <taxon>Araneae</taxon>
        <taxon>Araneomorphae</taxon>
        <taxon>Entelegynae</taxon>
        <taxon>Araneoidea</taxon>
        <taxon>Araneidae</taxon>
        <taxon>Araneus</taxon>
    </lineage>
</organism>
<dbReference type="OrthoDB" id="6470775at2759"/>
<sequence>MADSNPSGGQRERLGMIIKIRINNKIHTLAEKKRVRQTLWHHRLSSEVEGFLKCQERVNGQDGKNRNGSFLNRFHLSDSDSSSYEEVGDPIFYATSRPLTLSWRIRKPSTSLESLWHQRVLENPNSRKKE</sequence>
<dbReference type="Proteomes" id="UP000499080">
    <property type="component" value="Unassembled WGS sequence"/>
</dbReference>
<dbReference type="AlphaFoldDB" id="A0A4Y2UI27"/>
<gene>
    <name evidence="1" type="ORF">AVEN_238074_1</name>
</gene>
<name>A0A4Y2UI27_ARAVE</name>
<comment type="caution">
    <text evidence="1">The sequence shown here is derived from an EMBL/GenBank/DDBJ whole genome shotgun (WGS) entry which is preliminary data.</text>
</comment>
<accession>A0A4Y2UI27</accession>
<evidence type="ECO:0000313" key="2">
    <source>
        <dbReference type="Proteomes" id="UP000499080"/>
    </source>
</evidence>
<protein>
    <submittedName>
        <fullName evidence="1">Uncharacterized protein</fullName>
    </submittedName>
</protein>
<evidence type="ECO:0000313" key="1">
    <source>
        <dbReference type="EMBL" id="GBO11260.1"/>
    </source>
</evidence>
<proteinExistence type="predicted"/>
<keyword evidence="2" id="KW-1185">Reference proteome</keyword>
<dbReference type="EMBL" id="BGPR01036168">
    <property type="protein sequence ID" value="GBO11260.1"/>
    <property type="molecule type" value="Genomic_DNA"/>
</dbReference>